<dbReference type="Proteomes" id="UP000037848">
    <property type="component" value="Unassembled WGS sequence"/>
</dbReference>
<dbReference type="InterPro" id="IPR051052">
    <property type="entry name" value="Diverse_substrate_MTase"/>
</dbReference>
<dbReference type="RefSeq" id="WP_054453866.1">
    <property type="nucleotide sequence ID" value="NZ_LHPH01000007.1"/>
</dbReference>
<protein>
    <submittedName>
        <fullName evidence="5">Methyltransferase</fullName>
    </submittedName>
</protein>
<keyword evidence="6" id="KW-1185">Reference proteome</keyword>
<dbReference type="GO" id="GO:0032259">
    <property type="term" value="P:methylation"/>
    <property type="evidence" value="ECO:0007669"/>
    <property type="project" value="UniProtKB-KW"/>
</dbReference>
<evidence type="ECO:0000256" key="2">
    <source>
        <dbReference type="ARBA" id="ARBA00022603"/>
    </source>
</evidence>
<evidence type="ECO:0000313" key="5">
    <source>
        <dbReference type="EMBL" id="KPH63900.1"/>
    </source>
</evidence>
<dbReference type="AlphaFoldDB" id="A0A0N1MUQ8"/>
<evidence type="ECO:0000313" key="6">
    <source>
        <dbReference type="Proteomes" id="UP000037848"/>
    </source>
</evidence>
<organism evidence="5 6">
    <name type="scientific">Pseudoalteromonas porphyrae</name>
    <dbReference type="NCBI Taxonomy" id="187330"/>
    <lineage>
        <taxon>Bacteria</taxon>
        <taxon>Pseudomonadati</taxon>
        <taxon>Pseudomonadota</taxon>
        <taxon>Gammaproteobacteria</taxon>
        <taxon>Alteromonadales</taxon>
        <taxon>Pseudoalteromonadaceae</taxon>
        <taxon>Pseudoalteromonas</taxon>
    </lineage>
</organism>
<keyword evidence="2 5" id="KW-0489">Methyltransferase</keyword>
<dbReference type="SUPFAM" id="SSF53335">
    <property type="entry name" value="S-adenosyl-L-methionine-dependent methyltransferases"/>
    <property type="match status" value="1"/>
</dbReference>
<dbReference type="PANTHER" id="PTHR44942:SF4">
    <property type="entry name" value="METHYLTRANSFERASE TYPE 11 DOMAIN-CONTAINING PROTEIN"/>
    <property type="match status" value="1"/>
</dbReference>
<dbReference type="PATRIC" id="fig|187330.3.peg.3702"/>
<dbReference type="STRING" id="187330.AMS58_01970"/>
<feature type="domain" description="Methyltransferase type 11" evidence="4">
    <location>
        <begin position="44"/>
        <end position="135"/>
    </location>
</feature>
<dbReference type="GO" id="GO:0008757">
    <property type="term" value="F:S-adenosylmethionine-dependent methyltransferase activity"/>
    <property type="evidence" value="ECO:0007669"/>
    <property type="project" value="InterPro"/>
</dbReference>
<name>A0A0N1MUQ8_9GAMM</name>
<sequence>MKKKLGDFTGLAKNYSLYRPSYCPLVCKAILGLIDKNNNEIDFVDVGAGTGIWTRMINHAGLNSTVAIEPNDDMRKHGILDSQKTNITWVNGSGENTTLNDNSADLLSMASSFHWVDFEKAIKEFSRVLRPGGFFTAVWNPRHIECNPLLVEIEEKLYEIAPHIKRVSSGNSDFTDTLTERLRNADVFSDAIYLEGFHTIKQTPEEYLGVWWSVNDIRAQAGEDKFMQFMAFVEEKTSNLDFIETTYKTRAWLARVR</sequence>
<dbReference type="PANTHER" id="PTHR44942">
    <property type="entry name" value="METHYLTRANSF_11 DOMAIN-CONTAINING PROTEIN"/>
    <property type="match status" value="1"/>
</dbReference>
<dbReference type="Pfam" id="PF08241">
    <property type="entry name" value="Methyltransf_11"/>
    <property type="match status" value="1"/>
</dbReference>
<comment type="caution">
    <text evidence="5">The sequence shown here is derived from an EMBL/GenBank/DDBJ whole genome shotgun (WGS) entry which is preliminary data.</text>
</comment>
<comment type="similarity">
    <text evidence="1">Belongs to the methyltransferase superfamily.</text>
</comment>
<proteinExistence type="inferred from homology"/>
<dbReference type="EMBL" id="LHPH01000007">
    <property type="protein sequence ID" value="KPH63900.1"/>
    <property type="molecule type" value="Genomic_DNA"/>
</dbReference>
<gene>
    <name evidence="5" type="ORF">ADS77_08310</name>
</gene>
<dbReference type="InterPro" id="IPR029063">
    <property type="entry name" value="SAM-dependent_MTases_sf"/>
</dbReference>
<evidence type="ECO:0000256" key="1">
    <source>
        <dbReference type="ARBA" id="ARBA00008361"/>
    </source>
</evidence>
<evidence type="ECO:0000259" key="4">
    <source>
        <dbReference type="Pfam" id="PF08241"/>
    </source>
</evidence>
<accession>A0A0N1MUQ8</accession>
<dbReference type="OrthoDB" id="9797252at2"/>
<reference evidence="5 6" key="1">
    <citation type="submission" date="2015-08" db="EMBL/GenBank/DDBJ databases">
        <title>Draft Genome Sequence of Pseudoalteromonas porphyrae UCD-SED14.</title>
        <authorList>
            <person name="Coil D.A."/>
            <person name="Jospin G."/>
            <person name="Lee R.D."/>
            <person name="Eisen J.A."/>
        </authorList>
    </citation>
    <scope>NUCLEOTIDE SEQUENCE [LARGE SCALE GENOMIC DNA]</scope>
    <source>
        <strain evidence="5 6">UCD-SED14</strain>
    </source>
</reference>
<dbReference type="Gene3D" id="3.40.50.150">
    <property type="entry name" value="Vaccinia Virus protein VP39"/>
    <property type="match status" value="1"/>
</dbReference>
<dbReference type="InterPro" id="IPR013216">
    <property type="entry name" value="Methyltransf_11"/>
</dbReference>
<keyword evidence="3 5" id="KW-0808">Transferase</keyword>
<evidence type="ECO:0000256" key="3">
    <source>
        <dbReference type="ARBA" id="ARBA00022679"/>
    </source>
</evidence>
<dbReference type="CDD" id="cd02440">
    <property type="entry name" value="AdoMet_MTases"/>
    <property type="match status" value="1"/>
</dbReference>